<keyword evidence="1" id="KW-1133">Transmembrane helix</keyword>
<keyword evidence="1" id="KW-0472">Membrane</keyword>
<gene>
    <name evidence="2" type="ORF">G2720_26270</name>
</gene>
<accession>A0A724WPN3</accession>
<feature type="transmembrane region" description="Helical" evidence="1">
    <location>
        <begin position="7"/>
        <end position="25"/>
    </location>
</feature>
<feature type="transmembrane region" description="Helical" evidence="1">
    <location>
        <begin position="37"/>
        <end position="57"/>
    </location>
</feature>
<reference evidence="2" key="1">
    <citation type="journal article" date="2018" name="Genome Biol.">
        <title>SKESA: strategic k-mer extension for scrupulous assemblies.</title>
        <authorList>
            <person name="Souvorov A."/>
            <person name="Agarwala R."/>
            <person name="Lipman D.J."/>
        </authorList>
    </citation>
    <scope>NUCLEOTIDE SEQUENCE</scope>
    <source>
        <strain evidence="2">P125109</strain>
    </source>
</reference>
<keyword evidence="1" id="KW-0812">Transmembrane</keyword>
<sequence>MRQRDLPYRFIFILGLLVMIGINGWSAMLHPDGMINGWQSIASVVWLIGLVGSLFYIKEDKALRLMVWYIRIGLVAALFIYGVSLLEGAFSETIWFDGLSSVQFIFYFLFVIPLFGLNAWTDVLFGEFSLYMSVLYGIALITLHVKVWNDASRHLDY</sequence>
<comment type="caution">
    <text evidence="2">The sequence shown here is derived from an EMBL/GenBank/DDBJ whole genome shotgun (WGS) entry which is preliminary data.</text>
</comment>
<evidence type="ECO:0000256" key="1">
    <source>
        <dbReference type="SAM" id="Phobius"/>
    </source>
</evidence>
<feature type="transmembrane region" description="Helical" evidence="1">
    <location>
        <begin position="69"/>
        <end position="90"/>
    </location>
</feature>
<organism evidence="2">
    <name type="scientific">Salmonella enteritidis PT4 (strain P125109)</name>
    <dbReference type="NCBI Taxonomy" id="550537"/>
    <lineage>
        <taxon>Bacteria</taxon>
        <taxon>Pseudomonadati</taxon>
        <taxon>Pseudomonadota</taxon>
        <taxon>Gammaproteobacteria</taxon>
        <taxon>Enterobacterales</taxon>
        <taxon>Enterobacteriaceae</taxon>
        <taxon>Salmonella</taxon>
    </lineage>
</organism>
<feature type="transmembrane region" description="Helical" evidence="1">
    <location>
        <begin position="102"/>
        <end position="121"/>
    </location>
</feature>
<reference evidence="2" key="2">
    <citation type="submission" date="2019-01" db="EMBL/GenBank/DDBJ databases">
        <authorList>
            <consortium name="NCBI Pathogen Detection Project"/>
        </authorList>
    </citation>
    <scope>NUCLEOTIDE SEQUENCE</scope>
    <source>
        <strain evidence="2">P125109</strain>
    </source>
</reference>
<evidence type="ECO:0000313" key="2">
    <source>
        <dbReference type="EMBL" id="HAE0521305.1"/>
    </source>
</evidence>
<proteinExistence type="predicted"/>
<protein>
    <submittedName>
        <fullName evidence="2">Uncharacterized protein</fullName>
    </submittedName>
</protein>
<feature type="transmembrane region" description="Helical" evidence="1">
    <location>
        <begin position="128"/>
        <end position="148"/>
    </location>
</feature>
<dbReference type="EMBL" id="DAAQRD010000143">
    <property type="protein sequence ID" value="HAE0521305.1"/>
    <property type="molecule type" value="Genomic_DNA"/>
</dbReference>
<name>A0A724WPN3_SALEP</name>
<dbReference type="AlphaFoldDB" id="A0A724WPN3"/>